<dbReference type="PANTHER" id="PTHR35585">
    <property type="entry name" value="HHE DOMAIN PROTEIN (AFU_ORTHOLOGUE AFUA_4G00730)"/>
    <property type="match status" value="1"/>
</dbReference>
<name>A0ABT5B5K0_9BACT</name>
<organism evidence="2 3">
    <name type="scientific">Nannocystis radixulma</name>
    <dbReference type="NCBI Taxonomy" id="2995305"/>
    <lineage>
        <taxon>Bacteria</taxon>
        <taxon>Pseudomonadati</taxon>
        <taxon>Myxococcota</taxon>
        <taxon>Polyangia</taxon>
        <taxon>Nannocystales</taxon>
        <taxon>Nannocystaceae</taxon>
        <taxon>Nannocystis</taxon>
    </lineage>
</organism>
<dbReference type="Pfam" id="PF01814">
    <property type="entry name" value="Hemerythrin"/>
    <property type="match status" value="1"/>
</dbReference>
<evidence type="ECO:0000313" key="2">
    <source>
        <dbReference type="EMBL" id="MDC0668377.1"/>
    </source>
</evidence>
<dbReference type="Proteomes" id="UP001217838">
    <property type="component" value="Unassembled WGS sequence"/>
</dbReference>
<dbReference type="InterPro" id="IPR012312">
    <property type="entry name" value="Hemerythrin-like"/>
</dbReference>
<reference evidence="2 3" key="1">
    <citation type="submission" date="2022-11" db="EMBL/GenBank/DDBJ databases">
        <title>Minimal conservation of predation-associated metabolite biosynthetic gene clusters underscores biosynthetic potential of Myxococcota including descriptions for ten novel species: Archangium lansinium sp. nov., Myxococcus landrumus sp. nov., Nannocystis bai.</title>
        <authorList>
            <person name="Ahearne A."/>
            <person name="Stevens C."/>
            <person name="Dowd S."/>
        </authorList>
    </citation>
    <scope>NUCLEOTIDE SEQUENCE [LARGE SCALE GENOMIC DNA]</scope>
    <source>
        <strain evidence="2 3">NCELM</strain>
    </source>
</reference>
<dbReference type="EMBL" id="JAQNDN010000004">
    <property type="protein sequence ID" value="MDC0668377.1"/>
    <property type="molecule type" value="Genomic_DNA"/>
</dbReference>
<proteinExistence type="predicted"/>
<accession>A0ABT5B5K0</accession>
<dbReference type="PANTHER" id="PTHR35585:SF1">
    <property type="entry name" value="HHE DOMAIN PROTEIN (AFU_ORTHOLOGUE AFUA_4G00730)"/>
    <property type="match status" value="1"/>
</dbReference>
<evidence type="ECO:0000259" key="1">
    <source>
        <dbReference type="Pfam" id="PF01814"/>
    </source>
</evidence>
<sequence>MASLFEHLRDDHQQIKRALLRLRSAPPGEAAVALLHELLRRYTAHARAEEHVFYSYMIHVKGVQQRAILGLEEHQRLDARLRDAESVAPDDPRWRSTIAGLCDAIQQHLQDEESSLFTLARGALNERESTALGACFVAEQARIYRDISGLSESKAVAGSPRSHP</sequence>
<gene>
    <name evidence="2" type="ORF">POL58_11545</name>
</gene>
<feature type="domain" description="Hemerythrin-like" evidence="1">
    <location>
        <begin position="5"/>
        <end position="120"/>
    </location>
</feature>
<evidence type="ECO:0000313" key="3">
    <source>
        <dbReference type="Proteomes" id="UP001217838"/>
    </source>
</evidence>
<dbReference type="RefSeq" id="WP_271997455.1">
    <property type="nucleotide sequence ID" value="NZ_JAQNDN010000004.1"/>
</dbReference>
<comment type="caution">
    <text evidence="2">The sequence shown here is derived from an EMBL/GenBank/DDBJ whole genome shotgun (WGS) entry which is preliminary data.</text>
</comment>
<keyword evidence="3" id="KW-1185">Reference proteome</keyword>
<dbReference type="Gene3D" id="1.20.120.520">
    <property type="entry name" value="nmb1532 protein domain like"/>
    <property type="match status" value="1"/>
</dbReference>
<protein>
    <submittedName>
        <fullName evidence="2">Hemerythrin domain-containing protein</fullName>
    </submittedName>
</protein>